<dbReference type="PANTHER" id="PTHR33164">
    <property type="entry name" value="TRANSCRIPTIONAL REGULATOR, MARR FAMILY"/>
    <property type="match status" value="1"/>
</dbReference>
<dbReference type="HOGENOM" id="CLU_083287_27_7_5"/>
<dbReference type="GO" id="GO:0006950">
    <property type="term" value="P:response to stress"/>
    <property type="evidence" value="ECO:0007669"/>
    <property type="project" value="TreeGrafter"/>
</dbReference>
<dbReference type="InterPro" id="IPR036390">
    <property type="entry name" value="WH_DNA-bd_sf"/>
</dbReference>
<dbReference type="Pfam" id="PF01047">
    <property type="entry name" value="MarR"/>
    <property type="match status" value="1"/>
</dbReference>
<protein>
    <submittedName>
        <fullName evidence="2">Transcriptional regulator, BlaI/MecI/CopY family, putative</fullName>
    </submittedName>
</protein>
<dbReference type="Gene3D" id="1.10.10.10">
    <property type="entry name" value="Winged helix-like DNA-binding domain superfamily/Winged helix DNA-binding domain"/>
    <property type="match status" value="1"/>
</dbReference>
<accession>F2J4C0</accession>
<dbReference type="STRING" id="991905.SL003B_2639"/>
<name>F2J4C0_POLGS</name>
<dbReference type="InterPro" id="IPR000835">
    <property type="entry name" value="HTH_MarR-typ"/>
</dbReference>
<dbReference type="InterPro" id="IPR036388">
    <property type="entry name" value="WH-like_DNA-bd_sf"/>
</dbReference>
<dbReference type="EMBL" id="CP002568">
    <property type="protein sequence ID" value="ADZ71062.1"/>
    <property type="molecule type" value="Genomic_DNA"/>
</dbReference>
<organism evidence="2 3">
    <name type="scientific">Polymorphum gilvum (strain LMG 25793 / CGMCC 1.9160 / SL003B-26A1)</name>
    <dbReference type="NCBI Taxonomy" id="991905"/>
    <lineage>
        <taxon>Bacteria</taxon>
        <taxon>Pseudomonadati</taxon>
        <taxon>Pseudomonadota</taxon>
        <taxon>Alphaproteobacteria</taxon>
        <taxon>Rhodobacterales</taxon>
        <taxon>Paracoccaceae</taxon>
        <taxon>Polymorphum</taxon>
    </lineage>
</organism>
<dbReference type="PATRIC" id="fig|991905.3.peg.2702"/>
<dbReference type="SMART" id="SM00347">
    <property type="entry name" value="HTH_MARR"/>
    <property type="match status" value="1"/>
</dbReference>
<dbReference type="PROSITE" id="PS50995">
    <property type="entry name" value="HTH_MARR_2"/>
    <property type="match status" value="1"/>
</dbReference>
<dbReference type="KEGG" id="pgv:SL003B_2639"/>
<feature type="domain" description="HTH marR-type" evidence="1">
    <location>
        <begin position="11"/>
        <end position="150"/>
    </location>
</feature>
<dbReference type="SUPFAM" id="SSF46785">
    <property type="entry name" value="Winged helix' DNA-binding domain"/>
    <property type="match status" value="1"/>
</dbReference>
<dbReference type="InterPro" id="IPR039422">
    <property type="entry name" value="MarR/SlyA-like"/>
</dbReference>
<dbReference type="GO" id="GO:0003700">
    <property type="term" value="F:DNA-binding transcription factor activity"/>
    <property type="evidence" value="ECO:0007669"/>
    <property type="project" value="InterPro"/>
</dbReference>
<evidence type="ECO:0000313" key="2">
    <source>
        <dbReference type="EMBL" id="ADZ71062.1"/>
    </source>
</evidence>
<dbReference type="RefSeq" id="WP_013653376.1">
    <property type="nucleotide sequence ID" value="NC_015259.1"/>
</dbReference>
<evidence type="ECO:0000259" key="1">
    <source>
        <dbReference type="PROSITE" id="PS50995"/>
    </source>
</evidence>
<reference evidence="2 3" key="1">
    <citation type="journal article" date="2011" name="J. Bacteriol.">
        <title>Complete genome sequence of Polymorphum gilvum SL003B-26A1T, a crude oil-degrading bacterium from oil-polluted saline soil.</title>
        <authorList>
            <person name="Li S.G."/>
            <person name="Tang Y.Q."/>
            <person name="Nie Y."/>
            <person name="Cai M."/>
            <person name="Wu X.L."/>
        </authorList>
    </citation>
    <scope>NUCLEOTIDE SEQUENCE [LARGE SCALE GENOMIC DNA]</scope>
    <source>
        <strain evidence="3">LMG 25793 / CGMCC 1.9160 / SL003B-26A1</strain>
    </source>
</reference>
<dbReference type="OrthoDB" id="8447118at2"/>
<proteinExistence type="predicted"/>
<gene>
    <name evidence="2" type="ordered locus">SL003B_2639</name>
</gene>
<dbReference type="Proteomes" id="UP000008130">
    <property type="component" value="Chromosome"/>
</dbReference>
<keyword evidence="3" id="KW-1185">Reference proteome</keyword>
<dbReference type="AlphaFoldDB" id="F2J4C0"/>
<dbReference type="PANTHER" id="PTHR33164:SF89">
    <property type="entry name" value="MARR FAMILY REGULATORY PROTEIN"/>
    <property type="match status" value="1"/>
</dbReference>
<sequence>MPDPRPKPDQAARIFKAIRRIVRAVDLRSREVSRATGLTIPQIVVLQGVRDLGEVTTRALSAHADLSAATVVTILDKLEEKRLVERYRSAVDRRIVHTRLTAVGHDVLHNVPPLLQAEFRRQLEALPPARQVALADAMEALARMMGRVDAGVEKGASSS</sequence>
<dbReference type="eggNOG" id="COG1846">
    <property type="taxonomic scope" value="Bacteria"/>
</dbReference>
<evidence type="ECO:0000313" key="3">
    <source>
        <dbReference type="Proteomes" id="UP000008130"/>
    </source>
</evidence>